<organism evidence="5 6">
    <name type="scientific">Eiseniibacteriota bacterium</name>
    <dbReference type="NCBI Taxonomy" id="2212470"/>
    <lineage>
        <taxon>Bacteria</taxon>
        <taxon>Candidatus Eiseniibacteriota</taxon>
    </lineage>
</organism>
<feature type="domain" description="Tryptophan synthase beta chain-like PALP" evidence="4">
    <location>
        <begin position="13"/>
        <end position="223"/>
    </location>
</feature>
<protein>
    <submittedName>
        <fullName evidence="5">Pyridoxal-phosphate dependent enzyme</fullName>
    </submittedName>
</protein>
<comment type="caution">
    <text evidence="5">The sequence shown here is derived from an EMBL/GenBank/DDBJ whole genome shotgun (WGS) entry which is preliminary data.</text>
</comment>
<dbReference type="InterPro" id="IPR036052">
    <property type="entry name" value="TrpB-like_PALP_sf"/>
</dbReference>
<evidence type="ECO:0000256" key="1">
    <source>
        <dbReference type="ARBA" id="ARBA00001933"/>
    </source>
</evidence>
<gene>
    <name evidence="5" type="ORF">KC729_02730</name>
</gene>
<dbReference type="Gene3D" id="3.40.50.1100">
    <property type="match status" value="2"/>
</dbReference>
<reference evidence="5" key="1">
    <citation type="submission" date="2020-04" db="EMBL/GenBank/DDBJ databases">
        <authorList>
            <person name="Zhang T."/>
        </authorList>
    </citation>
    <scope>NUCLEOTIDE SEQUENCE</scope>
    <source>
        <strain evidence="5">HKST-UBA01</strain>
    </source>
</reference>
<name>A0A956RMZ2_UNCEI</name>
<dbReference type="GO" id="GO:0019148">
    <property type="term" value="F:D-cysteine desulfhydrase activity"/>
    <property type="evidence" value="ECO:0007669"/>
    <property type="project" value="TreeGrafter"/>
</dbReference>
<feature type="non-terminal residue" evidence="5">
    <location>
        <position position="225"/>
    </location>
</feature>
<evidence type="ECO:0000313" key="6">
    <source>
        <dbReference type="Proteomes" id="UP000697710"/>
    </source>
</evidence>
<comment type="similarity">
    <text evidence="2">Belongs to the ACC deaminase/D-cysteine desulfhydrase family.</text>
</comment>
<dbReference type="PANTHER" id="PTHR43780:SF2">
    <property type="entry name" value="1-AMINOCYCLOPROPANE-1-CARBOXYLATE DEAMINASE-RELATED"/>
    <property type="match status" value="1"/>
</dbReference>
<dbReference type="EMBL" id="JAGQHR010000044">
    <property type="protein sequence ID" value="MCA9726568.1"/>
    <property type="molecule type" value="Genomic_DNA"/>
</dbReference>
<sequence>MPRNLRFPPRVALANLPTRIQPLERLSAELGGIRLFAKRDDETGTDLSGNKVRKLEFLLAEAQREDADLILTCGGIQSNHCRATALAARRLGMDSLLFLRGEEPASRDGNLFLDSLIGAEIRFITPEVYADRRRVLAVEAERQRAAGRRPYVIPEGGSNALGSLGYVAMLTELWQQGLPTPDRPAGPSGRAAVDAEVEVPPFPWQHIVCAVGSGGTLAGLVCGAR</sequence>
<dbReference type="InterPro" id="IPR027278">
    <property type="entry name" value="ACCD_DCysDesulf"/>
</dbReference>
<dbReference type="Proteomes" id="UP000697710">
    <property type="component" value="Unassembled WGS sequence"/>
</dbReference>
<evidence type="ECO:0000256" key="3">
    <source>
        <dbReference type="ARBA" id="ARBA00022898"/>
    </source>
</evidence>
<accession>A0A956RMZ2</accession>
<proteinExistence type="inferred from homology"/>
<dbReference type="PANTHER" id="PTHR43780">
    <property type="entry name" value="1-AMINOCYCLOPROPANE-1-CARBOXYLATE DEAMINASE-RELATED"/>
    <property type="match status" value="1"/>
</dbReference>
<dbReference type="SUPFAM" id="SSF53686">
    <property type="entry name" value="Tryptophan synthase beta subunit-like PLP-dependent enzymes"/>
    <property type="match status" value="1"/>
</dbReference>
<evidence type="ECO:0000313" key="5">
    <source>
        <dbReference type="EMBL" id="MCA9726568.1"/>
    </source>
</evidence>
<dbReference type="Pfam" id="PF00291">
    <property type="entry name" value="PALP"/>
    <property type="match status" value="1"/>
</dbReference>
<keyword evidence="3" id="KW-0663">Pyridoxal phosphate</keyword>
<evidence type="ECO:0000256" key="2">
    <source>
        <dbReference type="ARBA" id="ARBA00008639"/>
    </source>
</evidence>
<dbReference type="AlphaFoldDB" id="A0A956RMZ2"/>
<evidence type="ECO:0000259" key="4">
    <source>
        <dbReference type="Pfam" id="PF00291"/>
    </source>
</evidence>
<reference evidence="5" key="2">
    <citation type="journal article" date="2021" name="Microbiome">
        <title>Successional dynamics and alternative stable states in a saline activated sludge microbial community over 9 years.</title>
        <authorList>
            <person name="Wang Y."/>
            <person name="Ye J."/>
            <person name="Ju F."/>
            <person name="Liu L."/>
            <person name="Boyd J.A."/>
            <person name="Deng Y."/>
            <person name="Parks D.H."/>
            <person name="Jiang X."/>
            <person name="Yin X."/>
            <person name="Woodcroft B.J."/>
            <person name="Tyson G.W."/>
            <person name="Hugenholtz P."/>
            <person name="Polz M.F."/>
            <person name="Zhang T."/>
        </authorList>
    </citation>
    <scope>NUCLEOTIDE SEQUENCE</scope>
    <source>
        <strain evidence="5">HKST-UBA01</strain>
    </source>
</reference>
<comment type="cofactor">
    <cofactor evidence="1">
        <name>pyridoxal 5'-phosphate</name>
        <dbReference type="ChEBI" id="CHEBI:597326"/>
    </cofactor>
</comment>
<dbReference type="InterPro" id="IPR001926">
    <property type="entry name" value="TrpB-like_PALP"/>
</dbReference>